<comment type="caution">
    <text evidence="2">The sequence shown here is derived from an EMBL/GenBank/DDBJ whole genome shotgun (WGS) entry which is preliminary data.</text>
</comment>
<feature type="region of interest" description="Disordered" evidence="1">
    <location>
        <begin position="74"/>
        <end position="94"/>
    </location>
</feature>
<organism evidence="2 3">
    <name type="scientific">Puccinia graminis f. sp. tritici</name>
    <dbReference type="NCBI Taxonomy" id="56615"/>
    <lineage>
        <taxon>Eukaryota</taxon>
        <taxon>Fungi</taxon>
        <taxon>Dikarya</taxon>
        <taxon>Basidiomycota</taxon>
        <taxon>Pucciniomycotina</taxon>
        <taxon>Pucciniomycetes</taxon>
        <taxon>Pucciniales</taxon>
        <taxon>Pucciniaceae</taxon>
        <taxon>Puccinia</taxon>
    </lineage>
</organism>
<keyword evidence="3" id="KW-1185">Reference proteome</keyword>
<evidence type="ECO:0000313" key="3">
    <source>
        <dbReference type="Proteomes" id="UP000324748"/>
    </source>
</evidence>
<gene>
    <name evidence="2" type="ORF">PGT21_000135</name>
</gene>
<reference evidence="2 3" key="1">
    <citation type="submission" date="2019-05" db="EMBL/GenBank/DDBJ databases">
        <title>Emergence of the Ug99 lineage of the wheat stem rust pathogen through somatic hybridization.</title>
        <authorList>
            <person name="Li F."/>
            <person name="Upadhyaya N.M."/>
            <person name="Sperschneider J."/>
            <person name="Matny O."/>
            <person name="Nguyen-Phuc H."/>
            <person name="Mago R."/>
            <person name="Raley C."/>
            <person name="Miller M.E."/>
            <person name="Silverstein K.A.T."/>
            <person name="Henningsen E."/>
            <person name="Hirsch C.D."/>
            <person name="Visser B."/>
            <person name="Pretorius Z.A."/>
            <person name="Steffenson B.J."/>
            <person name="Schwessinger B."/>
            <person name="Dodds P.N."/>
            <person name="Figueroa M."/>
        </authorList>
    </citation>
    <scope>NUCLEOTIDE SEQUENCE [LARGE SCALE GENOMIC DNA]</scope>
    <source>
        <strain evidence="2">21-0</strain>
    </source>
</reference>
<protein>
    <submittedName>
        <fullName evidence="2">Uncharacterized protein</fullName>
    </submittedName>
</protein>
<evidence type="ECO:0000256" key="1">
    <source>
        <dbReference type="SAM" id="MobiDB-lite"/>
    </source>
</evidence>
<dbReference type="EMBL" id="VSWC01000203">
    <property type="protein sequence ID" value="KAA1063894.1"/>
    <property type="molecule type" value="Genomic_DNA"/>
</dbReference>
<feature type="compositionally biased region" description="Polar residues" evidence="1">
    <location>
        <begin position="1"/>
        <end position="11"/>
    </location>
</feature>
<evidence type="ECO:0000313" key="2">
    <source>
        <dbReference type="EMBL" id="KAA1063894.1"/>
    </source>
</evidence>
<feature type="region of interest" description="Disordered" evidence="1">
    <location>
        <begin position="1"/>
        <end position="59"/>
    </location>
</feature>
<feature type="compositionally biased region" description="Polar residues" evidence="1">
    <location>
        <begin position="23"/>
        <end position="39"/>
    </location>
</feature>
<name>A0A5B0LKA1_PUCGR</name>
<dbReference type="AlphaFoldDB" id="A0A5B0LKA1"/>
<accession>A0A5B0LKA1</accession>
<dbReference type="Proteomes" id="UP000324748">
    <property type="component" value="Unassembled WGS sequence"/>
</dbReference>
<feature type="compositionally biased region" description="Pro residues" evidence="1">
    <location>
        <begin position="12"/>
        <end position="22"/>
    </location>
</feature>
<proteinExistence type="predicted"/>
<sequence length="94" mass="9826">MQTALTSTPTDLPNPGPKPPTVPSSATDKQPAVLSSATEKTTRVQERTTVGPGERPSSTRELVRLLLATQQASLSQSLADREAAAASVSRTPTE</sequence>